<dbReference type="Gene3D" id="2.40.50.140">
    <property type="entry name" value="Nucleic acid-binding proteins"/>
    <property type="match status" value="1"/>
</dbReference>
<dbReference type="AlphaFoldDB" id="A0A1M7Y0S2"/>
<proteinExistence type="predicted"/>
<dbReference type="InterPro" id="IPR003029">
    <property type="entry name" value="S1_domain"/>
</dbReference>
<evidence type="ECO:0000313" key="4">
    <source>
        <dbReference type="Proteomes" id="UP000184612"/>
    </source>
</evidence>
<feature type="compositionally biased region" description="Low complexity" evidence="1">
    <location>
        <begin position="15"/>
        <end position="27"/>
    </location>
</feature>
<dbReference type="CDD" id="cd00164">
    <property type="entry name" value="S1_like"/>
    <property type="match status" value="1"/>
</dbReference>
<dbReference type="SUPFAM" id="SSF50249">
    <property type="entry name" value="Nucleic acid-binding proteins"/>
    <property type="match status" value="1"/>
</dbReference>
<feature type="region of interest" description="Disordered" evidence="1">
    <location>
        <begin position="48"/>
        <end position="154"/>
    </location>
</feature>
<protein>
    <submittedName>
        <fullName evidence="3">S1 RNA binding domain-containing protein</fullName>
    </submittedName>
</protein>
<organism evidence="3 4">
    <name type="scientific">Anaerocolumna xylanovorans DSM 12503</name>
    <dbReference type="NCBI Taxonomy" id="1121345"/>
    <lineage>
        <taxon>Bacteria</taxon>
        <taxon>Bacillati</taxon>
        <taxon>Bacillota</taxon>
        <taxon>Clostridia</taxon>
        <taxon>Lachnospirales</taxon>
        <taxon>Lachnospiraceae</taxon>
        <taxon>Anaerocolumna</taxon>
    </lineage>
</organism>
<dbReference type="PROSITE" id="PS50126">
    <property type="entry name" value="S1"/>
    <property type="match status" value="1"/>
</dbReference>
<dbReference type="Pfam" id="PF00575">
    <property type="entry name" value="S1"/>
    <property type="match status" value="1"/>
</dbReference>
<feature type="region of interest" description="Disordered" evidence="1">
    <location>
        <begin position="1"/>
        <end position="27"/>
    </location>
</feature>
<dbReference type="SMART" id="SM00316">
    <property type="entry name" value="S1"/>
    <property type="match status" value="2"/>
</dbReference>
<evidence type="ECO:0000256" key="1">
    <source>
        <dbReference type="SAM" id="MobiDB-lite"/>
    </source>
</evidence>
<feature type="domain" description="S1 motif" evidence="2">
    <location>
        <begin position="298"/>
        <end position="367"/>
    </location>
</feature>
<dbReference type="GO" id="GO:0003676">
    <property type="term" value="F:nucleic acid binding"/>
    <property type="evidence" value="ECO:0007669"/>
    <property type="project" value="InterPro"/>
</dbReference>
<gene>
    <name evidence="3" type="ORF">SAMN02745217_00881</name>
</gene>
<sequence>MARTKKNEEMEQNLTAVEETNVTVSENEAPVLLEDAVSEELLADAEEDFQLAEEAALPEMDLSSELPADFEQSPDGIEPLQEEPAPIPEASMEEKEATTGHSESEPEKVKRTVRQKRAETASNGENLEEAIEGKDAVTSAEKTGKRTARKRAATPSVLTIESRAEVETPDDREEMVWHEIHNAYRTRKILTGTLGGIEQTENGKTIAIVYYKEMRIVIPMKEMMIKLSQENAADYGEMMLRQSKILGTMLGAEIDFVVKGIDSKTRSVVASRRDAMLKKRQLFYMETDASGMYRIYENRIVQARVIAVADKVLRVEIFGVECSILARDLSWDWLGDAHERFSVGDEILVRILSVKRDLVEDIVVKADVKSVTSNTGRENLSKCRVQGKYAGKVTDIHKGVVFIRLSIGVNAIAHSCYDNRMPGKKDDVSFAVTHIDEERGVAVGIITRIIKQNL</sequence>
<evidence type="ECO:0000313" key="3">
    <source>
        <dbReference type="EMBL" id="SHO45231.1"/>
    </source>
</evidence>
<dbReference type="STRING" id="1121345.SAMN02745217_00881"/>
<accession>A0A1M7Y0S2</accession>
<reference evidence="3 4" key="1">
    <citation type="submission" date="2016-12" db="EMBL/GenBank/DDBJ databases">
        <authorList>
            <person name="Song W.-J."/>
            <person name="Kurnit D.M."/>
        </authorList>
    </citation>
    <scope>NUCLEOTIDE SEQUENCE [LARGE SCALE GENOMIC DNA]</scope>
    <source>
        <strain evidence="3 4">DSM 12503</strain>
    </source>
</reference>
<dbReference type="Proteomes" id="UP000184612">
    <property type="component" value="Unassembled WGS sequence"/>
</dbReference>
<keyword evidence="4" id="KW-1185">Reference proteome</keyword>
<dbReference type="InterPro" id="IPR012340">
    <property type="entry name" value="NA-bd_OB-fold"/>
</dbReference>
<dbReference type="OrthoDB" id="9793609at2"/>
<feature type="compositionally biased region" description="Basic and acidic residues" evidence="1">
    <location>
        <begin position="92"/>
        <end position="110"/>
    </location>
</feature>
<dbReference type="EMBL" id="FRFD01000003">
    <property type="protein sequence ID" value="SHO45231.1"/>
    <property type="molecule type" value="Genomic_DNA"/>
</dbReference>
<evidence type="ECO:0000259" key="2">
    <source>
        <dbReference type="PROSITE" id="PS50126"/>
    </source>
</evidence>
<name>A0A1M7Y0S2_9FIRM</name>
<dbReference type="RefSeq" id="WP_084558438.1">
    <property type="nucleotide sequence ID" value="NZ_FRFD01000003.1"/>
</dbReference>